<sequence length="131" mass="15115">MIRANKCKKIRCALASSMAHFPSSILVTIFFLPPFYFQMNKMHHRHVDRTSALYNDEENMLVSIEVKRIHNQCSSAGYDAYGEKMLDLSLRMPEGVQHILALGEICRVVEIIEWKMDSPSPVLFLNRKCVL</sequence>
<reference evidence="2 3" key="1">
    <citation type="submission" date="2024-01" db="EMBL/GenBank/DDBJ databases">
        <title>The genomes of 5 underutilized Papilionoideae crops provide insights into root nodulation and disease resistance.</title>
        <authorList>
            <person name="Yuan L."/>
        </authorList>
    </citation>
    <scope>NUCLEOTIDE SEQUENCE [LARGE SCALE GENOMIC DNA]</scope>
    <source>
        <strain evidence="2">LY-2023</strain>
        <tissue evidence="2">Leaf</tissue>
    </source>
</reference>
<proteinExistence type="predicted"/>
<keyword evidence="1" id="KW-0812">Transmembrane</keyword>
<gene>
    <name evidence="2" type="ORF">RJT34_22756</name>
</gene>
<keyword evidence="1" id="KW-1133">Transmembrane helix</keyword>
<feature type="transmembrane region" description="Helical" evidence="1">
    <location>
        <begin position="12"/>
        <end position="37"/>
    </location>
</feature>
<dbReference type="EMBL" id="JAYKXN010000006">
    <property type="protein sequence ID" value="KAK7277741.1"/>
    <property type="molecule type" value="Genomic_DNA"/>
</dbReference>
<keyword evidence="3" id="KW-1185">Reference proteome</keyword>
<name>A0AAN9FMV2_CLITE</name>
<protein>
    <submittedName>
        <fullName evidence="2">Uncharacterized protein</fullName>
    </submittedName>
</protein>
<keyword evidence="1" id="KW-0472">Membrane</keyword>
<organism evidence="2 3">
    <name type="scientific">Clitoria ternatea</name>
    <name type="common">Butterfly pea</name>
    <dbReference type="NCBI Taxonomy" id="43366"/>
    <lineage>
        <taxon>Eukaryota</taxon>
        <taxon>Viridiplantae</taxon>
        <taxon>Streptophyta</taxon>
        <taxon>Embryophyta</taxon>
        <taxon>Tracheophyta</taxon>
        <taxon>Spermatophyta</taxon>
        <taxon>Magnoliopsida</taxon>
        <taxon>eudicotyledons</taxon>
        <taxon>Gunneridae</taxon>
        <taxon>Pentapetalae</taxon>
        <taxon>rosids</taxon>
        <taxon>fabids</taxon>
        <taxon>Fabales</taxon>
        <taxon>Fabaceae</taxon>
        <taxon>Papilionoideae</taxon>
        <taxon>50 kb inversion clade</taxon>
        <taxon>NPAAA clade</taxon>
        <taxon>indigoferoid/millettioid clade</taxon>
        <taxon>Phaseoleae</taxon>
        <taxon>Clitoria</taxon>
    </lineage>
</organism>
<accession>A0AAN9FMV2</accession>
<evidence type="ECO:0000313" key="2">
    <source>
        <dbReference type="EMBL" id="KAK7277741.1"/>
    </source>
</evidence>
<evidence type="ECO:0000256" key="1">
    <source>
        <dbReference type="SAM" id="Phobius"/>
    </source>
</evidence>
<evidence type="ECO:0000313" key="3">
    <source>
        <dbReference type="Proteomes" id="UP001359559"/>
    </source>
</evidence>
<dbReference type="AlphaFoldDB" id="A0AAN9FMV2"/>
<comment type="caution">
    <text evidence="2">The sequence shown here is derived from an EMBL/GenBank/DDBJ whole genome shotgun (WGS) entry which is preliminary data.</text>
</comment>
<dbReference type="Proteomes" id="UP001359559">
    <property type="component" value="Unassembled WGS sequence"/>
</dbReference>